<comment type="similarity">
    <text evidence="7">Belongs to the phosphoethanolamine transferase family.</text>
</comment>
<feature type="transmembrane region" description="Helical" evidence="8">
    <location>
        <begin position="9"/>
        <end position="27"/>
    </location>
</feature>
<evidence type="ECO:0000256" key="4">
    <source>
        <dbReference type="ARBA" id="ARBA00022692"/>
    </source>
</evidence>
<evidence type="ECO:0000256" key="2">
    <source>
        <dbReference type="ARBA" id="ARBA00022475"/>
    </source>
</evidence>
<dbReference type="SUPFAM" id="SSF53649">
    <property type="entry name" value="Alkaline phosphatase-like"/>
    <property type="match status" value="1"/>
</dbReference>
<feature type="transmembrane region" description="Helical" evidence="8">
    <location>
        <begin position="33"/>
        <end position="51"/>
    </location>
</feature>
<accession>A0A379G4Z5</accession>
<dbReference type="GO" id="GO:0005886">
    <property type="term" value="C:plasma membrane"/>
    <property type="evidence" value="ECO:0007669"/>
    <property type="project" value="UniProtKB-SubCell"/>
</dbReference>
<comment type="subcellular location">
    <subcellularLocation>
        <location evidence="1">Cell membrane</location>
        <topology evidence="1">Multi-pass membrane protein</topology>
    </subcellularLocation>
</comment>
<proteinExistence type="inferred from homology"/>
<dbReference type="EMBL" id="UGUA01000002">
    <property type="protein sequence ID" value="SUC35976.1"/>
    <property type="molecule type" value="Genomic_DNA"/>
</dbReference>
<dbReference type="AlphaFoldDB" id="A0A379G4Z5"/>
<feature type="transmembrane region" description="Helical" evidence="8">
    <location>
        <begin position="131"/>
        <end position="150"/>
    </location>
</feature>
<evidence type="ECO:0000256" key="7">
    <source>
        <dbReference type="ARBA" id="ARBA00038481"/>
    </source>
</evidence>
<dbReference type="InterPro" id="IPR040423">
    <property type="entry name" value="PEA_transferase"/>
</dbReference>
<feature type="transmembrane region" description="Helical" evidence="8">
    <location>
        <begin position="102"/>
        <end position="119"/>
    </location>
</feature>
<name>A0A379G4Z5_9GAMM</name>
<dbReference type="InterPro" id="IPR017850">
    <property type="entry name" value="Alkaline_phosphatase_core_sf"/>
</dbReference>
<dbReference type="GO" id="GO:0009244">
    <property type="term" value="P:lipopolysaccharide core region biosynthetic process"/>
    <property type="evidence" value="ECO:0007669"/>
    <property type="project" value="TreeGrafter"/>
</dbReference>
<organism evidence="10 11">
    <name type="scientific">Providencia rustigianii</name>
    <dbReference type="NCBI Taxonomy" id="158850"/>
    <lineage>
        <taxon>Bacteria</taxon>
        <taxon>Pseudomonadati</taxon>
        <taxon>Pseudomonadota</taxon>
        <taxon>Gammaproteobacteria</taxon>
        <taxon>Enterobacterales</taxon>
        <taxon>Morganellaceae</taxon>
        <taxon>Providencia</taxon>
    </lineage>
</organism>
<gene>
    <name evidence="10" type="primary">ybiP</name>
    <name evidence="10" type="ORF">NCTC12026_02379</name>
</gene>
<dbReference type="PANTHER" id="PTHR30443:SF4">
    <property type="entry name" value="PHOSPHOETHANOLAMINE TRANSFERASE OPGE-RELATED"/>
    <property type="match status" value="1"/>
</dbReference>
<sequence length="502" mass="57535">MLKLVKNKTSFNTLILFLFFTAIHYAMGYHFKIFYVLAMTGLLVVISRFTITYRIIILFYTVIASFYLPVGLLYGYPDYNIFSSFYYTDSEEAKGFLTNINLKYYALSILLFAFGVFVSRLKFEIGKKSQYAFLTFFIIITAISPIKAMSSGSWRLLLTSGLPEFRFFTESLFYLDYLNQEKKSVEGDDTFVSPTVNPKYNIYVVVIGESARRDFMHSYGFPLENTPFMDNAPGYIFNNFISAAGSTNLSLSHTLSMYPKMPNNLITLANKAGFKTYWISRQGIFGRHDGPVASIAKRATENHFVGGSQLIDDNVMSQDAPVIPKFIESLNQPGKHKLIVVHLIGSHSPFCERSFNAYDQFYKSDKLSCYVQTIKNTDLLLSQLQKILVKQNTSWSMLYFSDHGLSFIDNQEDLIHGDKKRQNFEIPFFITSSDATQQEVISARRSAFSFLELFAEWTGISEKHINTSCKMISNQECDNQNTVINFDKNTMNFDQLDHDNIQ</sequence>
<dbReference type="CDD" id="cd16017">
    <property type="entry name" value="LptA"/>
    <property type="match status" value="1"/>
</dbReference>
<keyword evidence="3 10" id="KW-0808">Transferase</keyword>
<dbReference type="Pfam" id="PF00884">
    <property type="entry name" value="Sulfatase"/>
    <property type="match status" value="1"/>
</dbReference>
<evidence type="ECO:0000256" key="6">
    <source>
        <dbReference type="ARBA" id="ARBA00023136"/>
    </source>
</evidence>
<evidence type="ECO:0000256" key="8">
    <source>
        <dbReference type="SAM" id="Phobius"/>
    </source>
</evidence>
<reference evidence="10 11" key="1">
    <citation type="submission" date="2018-06" db="EMBL/GenBank/DDBJ databases">
        <authorList>
            <consortium name="Pathogen Informatics"/>
            <person name="Doyle S."/>
        </authorList>
    </citation>
    <scope>NUCLEOTIDE SEQUENCE [LARGE SCALE GENOMIC DNA]</scope>
    <source>
        <strain evidence="10 11">NCTC12026</strain>
    </source>
</reference>
<keyword evidence="2" id="KW-1003">Cell membrane</keyword>
<dbReference type="InterPro" id="IPR000917">
    <property type="entry name" value="Sulfatase_N"/>
</dbReference>
<dbReference type="OrthoDB" id="9786870at2"/>
<evidence type="ECO:0000313" key="10">
    <source>
        <dbReference type="EMBL" id="SUC35976.1"/>
    </source>
</evidence>
<feature type="transmembrane region" description="Helical" evidence="8">
    <location>
        <begin position="58"/>
        <end position="76"/>
    </location>
</feature>
<dbReference type="InterPro" id="IPR058130">
    <property type="entry name" value="PEA_transf_C"/>
</dbReference>
<dbReference type="RefSeq" id="WP_115164457.1">
    <property type="nucleotide sequence ID" value="NZ_UGUA01000002.1"/>
</dbReference>
<evidence type="ECO:0000256" key="5">
    <source>
        <dbReference type="ARBA" id="ARBA00022989"/>
    </source>
</evidence>
<keyword evidence="4 8" id="KW-0812">Transmembrane</keyword>
<evidence type="ECO:0000256" key="3">
    <source>
        <dbReference type="ARBA" id="ARBA00022679"/>
    </source>
</evidence>
<keyword evidence="5 8" id="KW-1133">Transmembrane helix</keyword>
<dbReference type="EC" id="2.7.-.-" evidence="10"/>
<dbReference type="GO" id="GO:0016776">
    <property type="term" value="F:phosphotransferase activity, phosphate group as acceptor"/>
    <property type="evidence" value="ECO:0007669"/>
    <property type="project" value="TreeGrafter"/>
</dbReference>
<dbReference type="Gene3D" id="3.40.720.10">
    <property type="entry name" value="Alkaline Phosphatase, subunit A"/>
    <property type="match status" value="1"/>
</dbReference>
<dbReference type="PANTHER" id="PTHR30443">
    <property type="entry name" value="INNER MEMBRANE PROTEIN"/>
    <property type="match status" value="1"/>
</dbReference>
<evidence type="ECO:0000313" key="11">
    <source>
        <dbReference type="Proteomes" id="UP000255129"/>
    </source>
</evidence>
<dbReference type="Proteomes" id="UP000255129">
    <property type="component" value="Unassembled WGS sequence"/>
</dbReference>
<protein>
    <submittedName>
        <fullName evidence="10">Phosphoethanolamine transferase ybiP</fullName>
        <ecNumber evidence="10">2.7.-.-</ecNumber>
    </submittedName>
</protein>
<evidence type="ECO:0000256" key="1">
    <source>
        <dbReference type="ARBA" id="ARBA00004651"/>
    </source>
</evidence>
<feature type="domain" description="Sulfatase N-terminal" evidence="9">
    <location>
        <begin position="203"/>
        <end position="460"/>
    </location>
</feature>
<keyword evidence="6 8" id="KW-0472">Membrane</keyword>
<evidence type="ECO:0000259" key="9">
    <source>
        <dbReference type="Pfam" id="PF00884"/>
    </source>
</evidence>